<dbReference type="EMBL" id="FOEN01000002">
    <property type="protein sequence ID" value="SEP84288.1"/>
    <property type="molecule type" value="Genomic_DNA"/>
</dbReference>
<evidence type="ECO:0000256" key="6">
    <source>
        <dbReference type="ARBA" id="ARBA00022840"/>
    </source>
</evidence>
<dbReference type="Pfam" id="PF00370">
    <property type="entry name" value="FGGY_N"/>
    <property type="match status" value="1"/>
</dbReference>
<name>A0A1H9B7Q9_9LACT</name>
<dbReference type="InterPro" id="IPR018483">
    <property type="entry name" value="Carb_kinase_FGGY_CS"/>
</dbReference>
<dbReference type="InterPro" id="IPR050406">
    <property type="entry name" value="FGGY_Carb_Kinase"/>
</dbReference>
<dbReference type="GO" id="GO:0005997">
    <property type="term" value="P:xylulose metabolic process"/>
    <property type="evidence" value="ECO:0007669"/>
    <property type="project" value="InterPro"/>
</dbReference>
<dbReference type="EC" id="2.7.1.17" evidence="8"/>
<dbReference type="STRING" id="89093.SAMN04488558_102175"/>
<dbReference type="Gene3D" id="3.30.420.40">
    <property type="match status" value="2"/>
</dbReference>
<feature type="domain" description="Carbohydrate kinase FGGY N-terminal" evidence="9">
    <location>
        <begin position="3"/>
        <end position="244"/>
    </location>
</feature>
<gene>
    <name evidence="8" type="primary">xylB</name>
    <name evidence="11" type="ORF">SAMN04488558_102175</name>
</gene>
<evidence type="ECO:0000256" key="5">
    <source>
        <dbReference type="ARBA" id="ARBA00022777"/>
    </source>
</evidence>
<evidence type="ECO:0000256" key="3">
    <source>
        <dbReference type="ARBA" id="ARBA00022679"/>
    </source>
</evidence>
<keyword evidence="4 8" id="KW-0547">Nucleotide-binding</keyword>
<evidence type="ECO:0000256" key="2">
    <source>
        <dbReference type="ARBA" id="ARBA00022629"/>
    </source>
</evidence>
<dbReference type="Proteomes" id="UP000198833">
    <property type="component" value="Unassembled WGS sequence"/>
</dbReference>
<keyword evidence="2 8" id="KW-0859">Xylose metabolism</keyword>
<evidence type="ECO:0000259" key="10">
    <source>
        <dbReference type="Pfam" id="PF02782"/>
    </source>
</evidence>
<dbReference type="Pfam" id="PF02782">
    <property type="entry name" value="FGGY_C"/>
    <property type="match status" value="1"/>
</dbReference>
<dbReference type="SUPFAM" id="SSF53067">
    <property type="entry name" value="Actin-like ATPase domain"/>
    <property type="match status" value="2"/>
</dbReference>
<dbReference type="PIRSF" id="PIRSF000538">
    <property type="entry name" value="GlpK"/>
    <property type="match status" value="1"/>
</dbReference>
<keyword evidence="3 8" id="KW-0808">Transferase</keyword>
<evidence type="ECO:0000256" key="7">
    <source>
        <dbReference type="ARBA" id="ARBA00023277"/>
    </source>
</evidence>
<sequence length="483" mass="54949">MSYVLGIDIGTGSIKGLLLNSKDGSIDNYSSPYKTFHPKKGFSEQNPNDWINGLKNIFEYYSNKLNDFNSELEAISFSGQMHTLVLLDKFDNILRPAILWNDVRTTEETILLNSINNVKKITLNKAVEGFTLPKILWIQNNEPEIWEKVDKILLPKDFMIYYLTKKFVTEPSDAAGTLMMDIDSKQWSSELLNEFNIGKDKLPNIISSLSFAGFLNKEFKVLFHFSKNIKIYMGGADNACSALGIGIKNESQSMLSIGTSGVLLSVANIDNSNNEDVHIFNHVIPDTYYKMGVTLSAGASLNWFKNIAFHNEKYDEIFQKLEKYKYNNSIVFAPYLNGERMPHADSDVRGAFLELDINSTRYDLLIAVLEGIIFSIKDAFNINNIRKIENVISVGGGAKNEFWLQMQADIFEKPIIKLQNEEGAALGALIIAAIGAGIYDSFEESFEKLIKVEKIFYPNENRRKYYREKFIAYKKVYSKIRIK</sequence>
<dbReference type="GO" id="GO:0004856">
    <property type="term" value="F:D-xylulokinase activity"/>
    <property type="evidence" value="ECO:0007669"/>
    <property type="project" value="UniProtKB-EC"/>
</dbReference>
<dbReference type="InterPro" id="IPR006000">
    <property type="entry name" value="Xylulokinase"/>
</dbReference>
<dbReference type="PANTHER" id="PTHR43095">
    <property type="entry name" value="SUGAR KINASE"/>
    <property type="match status" value="1"/>
</dbReference>
<dbReference type="InterPro" id="IPR018484">
    <property type="entry name" value="FGGY_N"/>
</dbReference>
<evidence type="ECO:0000256" key="8">
    <source>
        <dbReference type="RuleBase" id="RU364073"/>
    </source>
</evidence>
<evidence type="ECO:0000256" key="4">
    <source>
        <dbReference type="ARBA" id="ARBA00022741"/>
    </source>
</evidence>
<dbReference type="GO" id="GO:0042732">
    <property type="term" value="P:D-xylose metabolic process"/>
    <property type="evidence" value="ECO:0007669"/>
    <property type="project" value="UniProtKB-KW"/>
</dbReference>
<reference evidence="11 12" key="1">
    <citation type="submission" date="2016-10" db="EMBL/GenBank/DDBJ databases">
        <authorList>
            <person name="de Groot N.N."/>
        </authorList>
    </citation>
    <scope>NUCLEOTIDE SEQUENCE [LARGE SCALE GENOMIC DNA]</scope>
    <source>
        <strain evidence="11 12">DSM 15695</strain>
    </source>
</reference>
<dbReference type="OrthoDB" id="9805576at2"/>
<dbReference type="AlphaFoldDB" id="A0A1H9B7Q9"/>
<dbReference type="PROSITE" id="PS00933">
    <property type="entry name" value="FGGY_KINASES_1"/>
    <property type="match status" value="1"/>
</dbReference>
<feature type="domain" description="Carbohydrate kinase FGGY C-terminal" evidence="10">
    <location>
        <begin position="254"/>
        <end position="435"/>
    </location>
</feature>
<keyword evidence="7 8" id="KW-0119">Carbohydrate metabolism</keyword>
<dbReference type="GO" id="GO:0005524">
    <property type="term" value="F:ATP binding"/>
    <property type="evidence" value="ECO:0007669"/>
    <property type="project" value="UniProtKB-KW"/>
</dbReference>
<accession>A0A1H9B7Q9</accession>
<dbReference type="PANTHER" id="PTHR43095:SF5">
    <property type="entry name" value="XYLULOSE KINASE"/>
    <property type="match status" value="1"/>
</dbReference>
<evidence type="ECO:0000259" key="9">
    <source>
        <dbReference type="Pfam" id="PF00370"/>
    </source>
</evidence>
<dbReference type="InterPro" id="IPR043129">
    <property type="entry name" value="ATPase_NBD"/>
</dbReference>
<dbReference type="InterPro" id="IPR000577">
    <property type="entry name" value="Carb_kinase_FGGY"/>
</dbReference>
<dbReference type="RefSeq" id="WP_159428830.1">
    <property type="nucleotide sequence ID" value="NZ_FOEN01000002.1"/>
</dbReference>
<comment type="catalytic activity">
    <reaction evidence="8">
        <text>D-xylulose + ATP = D-xylulose 5-phosphate + ADP + H(+)</text>
        <dbReference type="Rhea" id="RHEA:10964"/>
        <dbReference type="ChEBI" id="CHEBI:15378"/>
        <dbReference type="ChEBI" id="CHEBI:17140"/>
        <dbReference type="ChEBI" id="CHEBI:30616"/>
        <dbReference type="ChEBI" id="CHEBI:57737"/>
        <dbReference type="ChEBI" id="CHEBI:456216"/>
        <dbReference type="EC" id="2.7.1.17"/>
    </reaction>
</comment>
<evidence type="ECO:0000313" key="11">
    <source>
        <dbReference type="EMBL" id="SEP84288.1"/>
    </source>
</evidence>
<keyword evidence="6 8" id="KW-0067">ATP-binding</keyword>
<organism evidence="11 12">
    <name type="scientific">Ignavigranum ruoffiae</name>
    <dbReference type="NCBI Taxonomy" id="89093"/>
    <lineage>
        <taxon>Bacteria</taxon>
        <taxon>Bacillati</taxon>
        <taxon>Bacillota</taxon>
        <taxon>Bacilli</taxon>
        <taxon>Lactobacillales</taxon>
        <taxon>Aerococcaceae</taxon>
        <taxon>Ignavigranum</taxon>
    </lineage>
</organism>
<evidence type="ECO:0000313" key="12">
    <source>
        <dbReference type="Proteomes" id="UP000198833"/>
    </source>
</evidence>
<comment type="similarity">
    <text evidence="1 8">Belongs to the FGGY kinase family.</text>
</comment>
<proteinExistence type="inferred from homology"/>
<dbReference type="NCBIfam" id="TIGR01312">
    <property type="entry name" value="XylB"/>
    <property type="match status" value="1"/>
</dbReference>
<evidence type="ECO:0000256" key="1">
    <source>
        <dbReference type="ARBA" id="ARBA00009156"/>
    </source>
</evidence>
<dbReference type="InterPro" id="IPR018485">
    <property type="entry name" value="FGGY_C"/>
</dbReference>
<protein>
    <recommendedName>
        <fullName evidence="8">Xylulose kinase</fullName>
        <shortName evidence="8">Xylulokinase</shortName>
        <ecNumber evidence="8">2.7.1.17</ecNumber>
    </recommendedName>
</protein>
<keyword evidence="12" id="KW-1185">Reference proteome</keyword>
<dbReference type="CDD" id="cd07808">
    <property type="entry name" value="ASKHA_NBD_FGGY_EcXK-like"/>
    <property type="match status" value="1"/>
</dbReference>
<keyword evidence="5 8" id="KW-0418">Kinase</keyword>